<dbReference type="SUPFAM" id="SSF48097">
    <property type="entry name" value="Regulator of G-protein signaling, RGS"/>
    <property type="match status" value="1"/>
</dbReference>
<dbReference type="Pfam" id="PF00615">
    <property type="entry name" value="RGS"/>
    <property type="match status" value="1"/>
</dbReference>
<dbReference type="InterPro" id="IPR044926">
    <property type="entry name" value="RGS_subdomain_2"/>
</dbReference>
<dbReference type="PANTHER" id="PTHR10845:SF192">
    <property type="entry name" value="DOUBLE HIT, ISOFORM B"/>
    <property type="match status" value="1"/>
</dbReference>
<dbReference type="Gene3D" id="1.10.167.10">
    <property type="entry name" value="Regulator of G-protein Signalling 4, domain 2"/>
    <property type="match status" value="1"/>
</dbReference>
<dbReference type="PROSITE" id="PS50132">
    <property type="entry name" value="RGS"/>
    <property type="match status" value="1"/>
</dbReference>
<organism evidence="3">
    <name type="scientific">Darwinula stevensoni</name>
    <dbReference type="NCBI Taxonomy" id="69355"/>
    <lineage>
        <taxon>Eukaryota</taxon>
        <taxon>Metazoa</taxon>
        <taxon>Ecdysozoa</taxon>
        <taxon>Arthropoda</taxon>
        <taxon>Crustacea</taxon>
        <taxon>Oligostraca</taxon>
        <taxon>Ostracoda</taxon>
        <taxon>Podocopa</taxon>
        <taxon>Podocopida</taxon>
        <taxon>Darwinulocopina</taxon>
        <taxon>Darwinuloidea</taxon>
        <taxon>Darwinulidae</taxon>
        <taxon>Darwinula</taxon>
    </lineage>
</organism>
<proteinExistence type="predicted"/>
<feature type="domain" description="RGS" evidence="2">
    <location>
        <begin position="1"/>
        <end position="54"/>
    </location>
</feature>
<evidence type="ECO:0000313" key="3">
    <source>
        <dbReference type="EMBL" id="CAD7254951.1"/>
    </source>
</evidence>
<feature type="compositionally biased region" description="Polar residues" evidence="1">
    <location>
        <begin position="115"/>
        <end position="124"/>
    </location>
</feature>
<dbReference type="EMBL" id="CAJPEV010014748">
    <property type="protein sequence ID" value="CAG0907025.1"/>
    <property type="molecule type" value="Genomic_DNA"/>
</dbReference>
<dbReference type="EMBL" id="LR914266">
    <property type="protein sequence ID" value="CAD7254951.1"/>
    <property type="molecule type" value="Genomic_DNA"/>
</dbReference>
<reference evidence="3" key="1">
    <citation type="submission" date="2020-11" db="EMBL/GenBank/DDBJ databases">
        <authorList>
            <person name="Tran Van P."/>
        </authorList>
    </citation>
    <scope>NUCLEOTIDE SEQUENCE</scope>
</reference>
<dbReference type="InterPro" id="IPR036305">
    <property type="entry name" value="RGS_sf"/>
</dbReference>
<dbReference type="PANTHER" id="PTHR10845">
    <property type="entry name" value="REGULATOR OF G PROTEIN SIGNALING"/>
    <property type="match status" value="1"/>
</dbReference>
<dbReference type="PRINTS" id="PR01301">
    <property type="entry name" value="RGSPROTEIN"/>
</dbReference>
<gene>
    <name evidence="3" type="ORF">DSTB1V02_LOCUS14697</name>
</gene>
<feature type="region of interest" description="Disordered" evidence="1">
    <location>
        <begin position="53"/>
        <end position="82"/>
    </location>
</feature>
<feature type="compositionally biased region" description="Pro residues" evidence="1">
    <location>
        <begin position="63"/>
        <end position="76"/>
    </location>
</feature>
<name>A0A7R9AJ78_9CRUS</name>
<protein>
    <recommendedName>
        <fullName evidence="2">RGS domain-containing protein</fullName>
    </recommendedName>
</protein>
<dbReference type="InterPro" id="IPR016137">
    <property type="entry name" value="RGS"/>
</dbReference>
<feature type="non-terminal residue" evidence="3">
    <location>
        <position position="1"/>
    </location>
</feature>
<evidence type="ECO:0000259" key="2">
    <source>
        <dbReference type="PROSITE" id="PS50132"/>
    </source>
</evidence>
<dbReference type="OrthoDB" id="196547at2759"/>
<feature type="region of interest" description="Disordered" evidence="1">
    <location>
        <begin position="112"/>
        <end position="134"/>
    </location>
</feature>
<evidence type="ECO:0000256" key="1">
    <source>
        <dbReference type="SAM" id="MobiDB-lite"/>
    </source>
</evidence>
<dbReference type="Proteomes" id="UP000677054">
    <property type="component" value="Unassembled WGS sequence"/>
</dbReference>
<evidence type="ECO:0000313" key="4">
    <source>
        <dbReference type="Proteomes" id="UP000677054"/>
    </source>
</evidence>
<dbReference type="AlphaFoldDB" id="A0A7R9AJ78"/>
<sequence length="134" mass="14716">GQALFRAFLQREYSEENIEFWLAVEDYRKTRSSKQQVKARKIYNDYIATRAPKENVDACGPPVDEPPSPIDEPPSPTHHRASLPRSLGVLGVASSHFSSVIRCSLTGILGMHRLPSSSPGTNDAVSPRGKGDRG</sequence>
<accession>A0A7R9AJ78</accession>
<keyword evidence="4" id="KW-1185">Reference proteome</keyword>